<keyword evidence="3" id="KW-1185">Reference proteome</keyword>
<protein>
    <submittedName>
        <fullName evidence="2">Exportin-1</fullName>
    </submittedName>
</protein>
<sequence length="110" mass="12308">MVITSGGGVTTRAQSRSEGTIQRHTKQDQGTEYMNPQRHSEALHRQLQLSGAPRRGGKLSKKGICYKTSNSRRRTSHNLPAPPGVGQRHILQFTQQKLHRRQQVDGPMGK</sequence>
<evidence type="ECO:0000313" key="2">
    <source>
        <dbReference type="EMBL" id="EFZ01346.2"/>
    </source>
</evidence>
<dbReference type="RefSeq" id="XP_007818764.2">
    <property type="nucleotide sequence ID" value="XM_007820573.2"/>
</dbReference>
<feature type="region of interest" description="Disordered" evidence="1">
    <location>
        <begin position="1"/>
        <end position="86"/>
    </location>
</feature>
<evidence type="ECO:0000256" key="1">
    <source>
        <dbReference type="SAM" id="MobiDB-lite"/>
    </source>
</evidence>
<gene>
    <name evidence="2" type="ORF">MAA_02575</name>
</gene>
<comment type="caution">
    <text evidence="2">The sequence shown here is derived from an EMBL/GenBank/DDBJ whole genome shotgun (WGS) entry which is preliminary data.</text>
</comment>
<dbReference type="KEGG" id="maj:MAA_02575"/>
<dbReference type="Proteomes" id="UP000002498">
    <property type="component" value="Unassembled WGS sequence"/>
</dbReference>
<reference evidence="2 3" key="2">
    <citation type="journal article" date="2014" name="Proc. Natl. Acad. Sci. U.S.A.">
        <title>Trajectory and genomic determinants of fungal-pathogen speciation and host adaptation.</title>
        <authorList>
            <person name="Hu X."/>
            <person name="Xiao G."/>
            <person name="Zheng P."/>
            <person name="Shang Y."/>
            <person name="Su Y."/>
            <person name="Zhang X."/>
            <person name="Liu X."/>
            <person name="Zhan S."/>
            <person name="St Leger R.J."/>
            <person name="Wang C."/>
        </authorList>
    </citation>
    <scope>GENOME REANNOTATION</scope>
    <source>
        <strain evidence="3">ARSEF 23 / ATCC MYA-3075</strain>
    </source>
</reference>
<dbReference type="HOGENOM" id="CLU_2171648_0_0_1"/>
<evidence type="ECO:0000313" key="3">
    <source>
        <dbReference type="Proteomes" id="UP000002498"/>
    </source>
</evidence>
<reference evidence="2 3" key="1">
    <citation type="journal article" date="2011" name="PLoS Genet.">
        <title>Genome sequencing and comparative transcriptomics of the model entomopathogenic fungi Metarhizium anisopliae and M. acridum.</title>
        <authorList>
            <person name="Gao Q."/>
            <person name="Jin K."/>
            <person name="Ying S.H."/>
            <person name="Zhang Y."/>
            <person name="Xiao G."/>
            <person name="Shang Y."/>
            <person name="Duan Z."/>
            <person name="Hu X."/>
            <person name="Xie X.Q."/>
            <person name="Zhou G."/>
            <person name="Peng G."/>
            <person name="Luo Z."/>
            <person name="Huang W."/>
            <person name="Wang B."/>
            <person name="Fang W."/>
            <person name="Wang S."/>
            <person name="Zhong Y."/>
            <person name="Ma L.J."/>
            <person name="St Leger R.J."/>
            <person name="Zhao G.P."/>
            <person name="Pei Y."/>
            <person name="Feng M.G."/>
            <person name="Xia Y."/>
            <person name="Wang C."/>
        </authorList>
    </citation>
    <scope>NUCLEOTIDE SEQUENCE [LARGE SCALE GENOMIC DNA]</scope>
    <source>
        <strain evidence="3">ARSEF 23 / ATCC MYA-3075</strain>
    </source>
</reference>
<organism evidence="2 3">
    <name type="scientific">Metarhizium robertsii (strain ARSEF 23 / ATCC MYA-3075)</name>
    <name type="common">Metarhizium anisopliae (strain ARSEF 23)</name>
    <dbReference type="NCBI Taxonomy" id="655844"/>
    <lineage>
        <taxon>Eukaryota</taxon>
        <taxon>Fungi</taxon>
        <taxon>Dikarya</taxon>
        <taxon>Ascomycota</taxon>
        <taxon>Pezizomycotina</taxon>
        <taxon>Sordariomycetes</taxon>
        <taxon>Hypocreomycetidae</taxon>
        <taxon>Hypocreales</taxon>
        <taxon>Clavicipitaceae</taxon>
        <taxon>Metarhizium</taxon>
    </lineage>
</organism>
<accession>E9ERH9</accession>
<dbReference type="GeneID" id="19256861"/>
<name>E9ERH9_METRA</name>
<dbReference type="AlphaFoldDB" id="E9ERH9"/>
<dbReference type="EMBL" id="ADNJ02000004">
    <property type="protein sequence ID" value="EFZ01346.2"/>
    <property type="molecule type" value="Genomic_DNA"/>
</dbReference>
<proteinExistence type="predicted"/>
<feature type="compositionally biased region" description="Polar residues" evidence="1">
    <location>
        <begin position="11"/>
        <end position="34"/>
    </location>
</feature>